<dbReference type="InterPro" id="IPR023365">
    <property type="entry name" value="Sortase_dom-sf"/>
</dbReference>
<dbReference type="InterPro" id="IPR005754">
    <property type="entry name" value="Sortase"/>
</dbReference>
<dbReference type="AlphaFoldDB" id="A0A1I2T0H7"/>
<dbReference type="GO" id="GO:0008234">
    <property type="term" value="F:cysteine-type peptidase activity"/>
    <property type="evidence" value="ECO:0007669"/>
    <property type="project" value="UniProtKB-KW"/>
</dbReference>
<evidence type="ECO:0000313" key="6">
    <source>
        <dbReference type="Proteomes" id="UP000182635"/>
    </source>
</evidence>
<protein>
    <submittedName>
        <fullName evidence="5">Sortase A</fullName>
    </submittedName>
</protein>
<feature type="active site" description="Proton donor/acceptor" evidence="4">
    <location>
        <position position="122"/>
    </location>
</feature>
<dbReference type="Gene3D" id="2.40.260.10">
    <property type="entry name" value="Sortase"/>
    <property type="match status" value="1"/>
</dbReference>
<dbReference type="EMBL" id="FOPI01000038">
    <property type="protein sequence ID" value="SFG55936.1"/>
    <property type="molecule type" value="Genomic_DNA"/>
</dbReference>
<organism evidence="5 6">
    <name type="scientific">Ligilactobacillus ruminis DSM 20403 = NBRC 102161</name>
    <dbReference type="NCBI Taxonomy" id="1423798"/>
    <lineage>
        <taxon>Bacteria</taxon>
        <taxon>Bacillati</taxon>
        <taxon>Bacillota</taxon>
        <taxon>Bacilli</taxon>
        <taxon>Lactobacillales</taxon>
        <taxon>Lactobacillaceae</taxon>
        <taxon>Ligilactobacillus</taxon>
    </lineage>
</organism>
<evidence type="ECO:0000256" key="1">
    <source>
        <dbReference type="ARBA" id="ARBA00022670"/>
    </source>
</evidence>
<dbReference type="OrthoDB" id="1648028at2"/>
<gene>
    <name evidence="5" type="ORF">SAMN02910432_01843</name>
</gene>
<keyword evidence="3" id="KW-0788">Thiol protease</keyword>
<evidence type="ECO:0000256" key="3">
    <source>
        <dbReference type="ARBA" id="ARBA00022807"/>
    </source>
</evidence>
<dbReference type="CDD" id="cd06165">
    <property type="entry name" value="Sortase_A"/>
    <property type="match status" value="1"/>
</dbReference>
<evidence type="ECO:0000256" key="4">
    <source>
        <dbReference type="PIRSR" id="PIRSR605754-1"/>
    </source>
</evidence>
<dbReference type="InterPro" id="IPR042007">
    <property type="entry name" value="Sortase_A"/>
</dbReference>
<dbReference type="GO" id="GO:0006508">
    <property type="term" value="P:proteolysis"/>
    <property type="evidence" value="ECO:0007669"/>
    <property type="project" value="UniProtKB-KW"/>
</dbReference>
<dbReference type="Proteomes" id="UP000182635">
    <property type="component" value="Unassembled WGS sequence"/>
</dbReference>
<evidence type="ECO:0000313" key="5">
    <source>
        <dbReference type="EMBL" id="SFG55936.1"/>
    </source>
</evidence>
<dbReference type="SUPFAM" id="SSF63817">
    <property type="entry name" value="Sortase"/>
    <property type="match status" value="1"/>
</dbReference>
<reference evidence="6" key="1">
    <citation type="submission" date="2016-10" db="EMBL/GenBank/DDBJ databases">
        <authorList>
            <person name="Varghese N."/>
            <person name="Submissions S."/>
        </authorList>
    </citation>
    <scope>NUCLEOTIDE SEQUENCE [LARGE SCALE GENOMIC DNA]</scope>
    <source>
        <strain evidence="6">DSM 20403</strain>
    </source>
</reference>
<dbReference type="Pfam" id="PF04203">
    <property type="entry name" value="Sortase"/>
    <property type="match status" value="1"/>
</dbReference>
<keyword evidence="1" id="KW-0645">Protease</keyword>
<sequence>MKKLKITGAVILLLAGLVMIFNEQIKCLIVDWMTNSSLKQPVKDDDSKGNFDFEKVRAVDNKMVAKAAFSKNHDAIGKLSVPSVKVKLPIFKGLDNYNLVRGAGTMKETERMGIGNYALAGHHMKDGSLLFGPLENVKKGDKIYLADKHHVYVYETTLKTVVDKHDTNYIDDVQGQKLVTLITCASGMTGESRRVIVQGELLFKKSANKKNLKVFNK</sequence>
<proteinExistence type="predicted"/>
<feature type="active site" description="Acyl-thioester intermediate" evidence="4">
    <location>
        <position position="184"/>
    </location>
</feature>
<name>A0A1I2T0H7_9LACO</name>
<evidence type="ECO:0000256" key="2">
    <source>
        <dbReference type="ARBA" id="ARBA00022801"/>
    </source>
</evidence>
<dbReference type="NCBIfam" id="TIGR01076">
    <property type="entry name" value="sortase_fam"/>
    <property type="match status" value="1"/>
</dbReference>
<keyword evidence="2" id="KW-0378">Hydrolase</keyword>
<dbReference type="RefSeq" id="WP_046922395.1">
    <property type="nucleotide sequence ID" value="NZ_AYYL01000038.1"/>
</dbReference>
<accession>A0A1I2T0H7</accession>